<proteinExistence type="predicted"/>
<dbReference type="Pfam" id="PF05390">
    <property type="entry name" value="Kre9_KNH1_C"/>
    <property type="match status" value="1"/>
</dbReference>
<dbReference type="GO" id="GO:0031505">
    <property type="term" value="P:fungal-type cell wall organization"/>
    <property type="evidence" value="ECO:0007669"/>
    <property type="project" value="TreeGrafter"/>
</dbReference>
<accession>S9VXC8</accession>
<dbReference type="Proteomes" id="UP000015464">
    <property type="component" value="Unassembled WGS sequence"/>
</dbReference>
<name>S9VXC8_SCHCR</name>
<dbReference type="GO" id="GO:0006078">
    <property type="term" value="P:(1-&gt;6)-beta-D-glucan biosynthetic process"/>
    <property type="evidence" value="ECO:0007669"/>
    <property type="project" value="InterPro"/>
</dbReference>
<dbReference type="InterPro" id="IPR008659">
    <property type="entry name" value="Kre9/Knh1_C"/>
</dbReference>
<gene>
    <name evidence="4" type="ORF">SPOG_00804</name>
</gene>
<dbReference type="GO" id="GO:0042546">
    <property type="term" value="P:cell wall biogenesis"/>
    <property type="evidence" value="ECO:0007669"/>
    <property type="project" value="InterPro"/>
</dbReference>
<keyword evidence="5" id="KW-1185">Reference proteome</keyword>
<feature type="signal peptide" evidence="2">
    <location>
        <begin position="1"/>
        <end position="19"/>
    </location>
</feature>
<sequence>MWWVHNLLIWCSIVQCALAQIKITQPLTSDIFSYDAITIKWEESNSGVSLDDIQQTVFQICTNTGSDPKYCYEIPDTVKPSSTSSYGPFSMPVSWGRAGRVWFVWAKSTTTNGKTVNDYSDFFTVTGLTGTFDGNVFNSLAALGVWSNPPAPTSFVLLWPTGTMRNWYLQQSGPLRTCPMQPRPGSTLTAKDMSPEPLWPSSSYSVFTTYGGNPYPTSTVKPGASYTYTLYANWASTASSPVVTATPTYGLRRRDLWSHEEIMNLENRRMRFDEPRRGLLHP</sequence>
<reference evidence="4 5" key="1">
    <citation type="journal article" date="2011" name="Science">
        <title>Comparative functional genomics of the fission yeasts.</title>
        <authorList>
            <person name="Rhind N."/>
            <person name="Chen Z."/>
            <person name="Yassour M."/>
            <person name="Thompson D.A."/>
            <person name="Haas B.J."/>
            <person name="Habib N."/>
            <person name="Wapinski I."/>
            <person name="Roy S."/>
            <person name="Lin M.F."/>
            <person name="Heiman D.I."/>
            <person name="Young S.K."/>
            <person name="Furuya K."/>
            <person name="Guo Y."/>
            <person name="Pidoux A."/>
            <person name="Chen H.M."/>
            <person name="Robbertse B."/>
            <person name="Goldberg J.M."/>
            <person name="Aoki K."/>
            <person name="Bayne E.H."/>
            <person name="Berlin A.M."/>
            <person name="Desjardins C.A."/>
            <person name="Dobbs E."/>
            <person name="Dukaj L."/>
            <person name="Fan L."/>
            <person name="FitzGerald M.G."/>
            <person name="French C."/>
            <person name="Gujja S."/>
            <person name="Hansen K."/>
            <person name="Keifenheim D."/>
            <person name="Levin J.Z."/>
            <person name="Mosher R.A."/>
            <person name="Mueller C.A."/>
            <person name="Pfiffner J."/>
            <person name="Priest M."/>
            <person name="Russ C."/>
            <person name="Smialowska A."/>
            <person name="Swoboda P."/>
            <person name="Sykes S.M."/>
            <person name="Vaughn M."/>
            <person name="Vengrova S."/>
            <person name="Yoder R."/>
            <person name="Zeng Q."/>
            <person name="Allshire R."/>
            <person name="Baulcombe D."/>
            <person name="Birren B.W."/>
            <person name="Brown W."/>
            <person name="Ekwall K."/>
            <person name="Kellis M."/>
            <person name="Leatherwood J."/>
            <person name="Levin H."/>
            <person name="Margalit H."/>
            <person name="Martienssen R."/>
            <person name="Nieduszynski C.A."/>
            <person name="Spatafora J.W."/>
            <person name="Friedman N."/>
            <person name="Dalgaard J.Z."/>
            <person name="Baumann P."/>
            <person name="Niki H."/>
            <person name="Regev A."/>
            <person name="Nusbaum C."/>
        </authorList>
    </citation>
    <scope>NUCLEOTIDE SEQUENCE [LARGE SCALE GENOMIC DNA]</scope>
    <source>
        <strain evidence="5">OY26 / ATCC MYA-4695 / CBS 11777 / NBRC 106824 / NRRL Y48691</strain>
    </source>
</reference>
<dbReference type="InterPro" id="IPR045328">
    <property type="entry name" value="Kre9/Knh1"/>
</dbReference>
<dbReference type="RefSeq" id="XP_013024434.1">
    <property type="nucleotide sequence ID" value="XM_013168980.1"/>
</dbReference>
<evidence type="ECO:0000256" key="1">
    <source>
        <dbReference type="ARBA" id="ARBA00022729"/>
    </source>
</evidence>
<dbReference type="GeneID" id="25035135"/>
<dbReference type="OMA" id="TMRDWYL"/>
<organism evidence="4 5">
    <name type="scientific">Schizosaccharomyces cryophilus (strain OY26 / ATCC MYA-4695 / CBS 11777 / NBRC 106824 / NRRL Y48691)</name>
    <name type="common">Fission yeast</name>
    <dbReference type="NCBI Taxonomy" id="653667"/>
    <lineage>
        <taxon>Eukaryota</taxon>
        <taxon>Fungi</taxon>
        <taxon>Dikarya</taxon>
        <taxon>Ascomycota</taxon>
        <taxon>Taphrinomycotina</taxon>
        <taxon>Schizosaccharomycetes</taxon>
        <taxon>Schizosaccharomycetales</taxon>
        <taxon>Schizosaccharomycetaceae</taxon>
        <taxon>Schizosaccharomyces</taxon>
    </lineage>
</organism>
<feature type="chain" id="PRO_5004558817" evidence="2">
    <location>
        <begin position="20"/>
        <end position="282"/>
    </location>
</feature>
<dbReference type="GO" id="GO:0005576">
    <property type="term" value="C:extracellular region"/>
    <property type="evidence" value="ECO:0007669"/>
    <property type="project" value="TreeGrafter"/>
</dbReference>
<dbReference type="STRING" id="653667.S9VXC8"/>
<dbReference type="PANTHER" id="PTHR28154:SF1">
    <property type="entry name" value="CELL WALL SYNTHESIS PROTEIN KNH1-RELATED"/>
    <property type="match status" value="1"/>
</dbReference>
<dbReference type="OrthoDB" id="2432613at2759"/>
<evidence type="ECO:0000313" key="4">
    <source>
        <dbReference type="EMBL" id="EPY50655.1"/>
    </source>
</evidence>
<evidence type="ECO:0000313" key="5">
    <source>
        <dbReference type="Proteomes" id="UP000015464"/>
    </source>
</evidence>
<keyword evidence="1 2" id="KW-0732">Signal</keyword>
<dbReference type="EMBL" id="KE546992">
    <property type="protein sequence ID" value="EPY50655.1"/>
    <property type="molecule type" value="Genomic_DNA"/>
</dbReference>
<protein>
    <submittedName>
        <fullName evidence="4">KRE9 family cell wall biosynthesis protein</fullName>
    </submittedName>
</protein>
<dbReference type="HOGENOM" id="CLU_987499_0_0_1"/>
<feature type="domain" description="Yeast cell wall synthesis Kre9/Knh1 C-terminal" evidence="3">
    <location>
        <begin position="168"/>
        <end position="242"/>
    </location>
</feature>
<evidence type="ECO:0000259" key="3">
    <source>
        <dbReference type="Pfam" id="PF05390"/>
    </source>
</evidence>
<evidence type="ECO:0000256" key="2">
    <source>
        <dbReference type="SAM" id="SignalP"/>
    </source>
</evidence>
<dbReference type="AlphaFoldDB" id="S9VXC8"/>
<dbReference type="PANTHER" id="PTHR28154">
    <property type="entry name" value="CELL WALL SYNTHESIS PROTEIN KNH1-RELATED"/>
    <property type="match status" value="1"/>
</dbReference>